<dbReference type="PANTHER" id="PTHR43520">
    <property type="entry name" value="ATP7, ISOFORM B"/>
    <property type="match status" value="1"/>
</dbReference>
<dbReference type="EMBL" id="OU893337">
    <property type="protein sequence ID" value="CAG9794609.1"/>
    <property type="molecule type" value="Genomic_DNA"/>
</dbReference>
<feature type="transmembrane region" description="Helical" evidence="7">
    <location>
        <begin position="101"/>
        <end position="128"/>
    </location>
</feature>
<dbReference type="GO" id="GO:0006878">
    <property type="term" value="P:intracellular copper ion homeostasis"/>
    <property type="evidence" value="ECO:0007669"/>
    <property type="project" value="TreeGrafter"/>
</dbReference>
<evidence type="ECO:0000313" key="9">
    <source>
        <dbReference type="EMBL" id="CAG9794609.1"/>
    </source>
</evidence>
<dbReference type="GO" id="GO:0043682">
    <property type="term" value="F:P-type divalent copper transporter activity"/>
    <property type="evidence" value="ECO:0007669"/>
    <property type="project" value="TreeGrafter"/>
</dbReference>
<evidence type="ECO:0000313" key="10">
    <source>
        <dbReference type="Proteomes" id="UP001153714"/>
    </source>
</evidence>
<dbReference type="PANTHER" id="PTHR43520:SF8">
    <property type="entry name" value="P-TYPE CU(+) TRANSPORTER"/>
    <property type="match status" value="1"/>
</dbReference>
<name>A0A9N9WGZ3_9NEOP</name>
<dbReference type="GO" id="GO:0005507">
    <property type="term" value="F:copper ion binding"/>
    <property type="evidence" value="ECO:0007669"/>
    <property type="project" value="TreeGrafter"/>
</dbReference>
<dbReference type="FunFam" id="2.70.150.10:FF:000002">
    <property type="entry name" value="Copper-transporting ATPase 1, putative"/>
    <property type="match status" value="1"/>
</dbReference>
<keyword evidence="4" id="KW-1278">Translocase</keyword>
<dbReference type="InterPro" id="IPR008250">
    <property type="entry name" value="ATPase_P-typ_transduc_dom_A_sf"/>
</dbReference>
<dbReference type="Proteomes" id="UP001153714">
    <property type="component" value="Chromosome 6"/>
</dbReference>
<evidence type="ECO:0000256" key="7">
    <source>
        <dbReference type="SAM" id="Phobius"/>
    </source>
</evidence>
<protein>
    <recommendedName>
        <fullName evidence="8">P-type ATPase A domain-containing protein</fullName>
    </recommendedName>
</protein>
<evidence type="ECO:0000256" key="2">
    <source>
        <dbReference type="ARBA" id="ARBA00022692"/>
    </source>
</evidence>
<evidence type="ECO:0000256" key="4">
    <source>
        <dbReference type="ARBA" id="ARBA00022967"/>
    </source>
</evidence>
<feature type="transmembrane region" description="Helical" evidence="7">
    <location>
        <begin position="148"/>
        <end position="172"/>
    </location>
</feature>
<proteinExistence type="predicted"/>
<sequence length="224" mass="24316">MFDKVCFYIFYRQIVPGAKIPVDGKVISGQSTCDESLITGESMPVAKTVDSLVIGGSINQHGSLLMRATHTGEASTLAQIVRLVEDAQSSKAPVQRLADTIAGYFVPIVMFLSLLTLVCWMISGAINIQNIKNITPDAYLDSFSRWELIVQTAFHFALSVLAIACPCALGLATPTAVMVATGVGARRGLLIKGAEPLENAHKVWPRLCLMFYATSHTYNEIEHN</sequence>
<keyword evidence="2 7" id="KW-0812">Transmembrane</keyword>
<reference evidence="9" key="1">
    <citation type="submission" date="2021-12" db="EMBL/GenBank/DDBJ databases">
        <authorList>
            <person name="King R."/>
        </authorList>
    </citation>
    <scope>NUCLEOTIDE SEQUENCE</scope>
</reference>
<dbReference type="GO" id="GO:0015677">
    <property type="term" value="P:copper ion import"/>
    <property type="evidence" value="ECO:0007669"/>
    <property type="project" value="TreeGrafter"/>
</dbReference>
<dbReference type="GO" id="GO:0005886">
    <property type="term" value="C:plasma membrane"/>
    <property type="evidence" value="ECO:0007669"/>
    <property type="project" value="TreeGrafter"/>
</dbReference>
<organism evidence="9 10">
    <name type="scientific">Diatraea saccharalis</name>
    <name type="common">sugarcane borer</name>
    <dbReference type="NCBI Taxonomy" id="40085"/>
    <lineage>
        <taxon>Eukaryota</taxon>
        <taxon>Metazoa</taxon>
        <taxon>Ecdysozoa</taxon>
        <taxon>Arthropoda</taxon>
        <taxon>Hexapoda</taxon>
        <taxon>Insecta</taxon>
        <taxon>Pterygota</taxon>
        <taxon>Neoptera</taxon>
        <taxon>Endopterygota</taxon>
        <taxon>Lepidoptera</taxon>
        <taxon>Glossata</taxon>
        <taxon>Ditrysia</taxon>
        <taxon>Pyraloidea</taxon>
        <taxon>Crambidae</taxon>
        <taxon>Crambinae</taxon>
        <taxon>Diatraea</taxon>
    </lineage>
</organism>
<feature type="domain" description="P-type ATPase A" evidence="8">
    <location>
        <begin position="15"/>
        <end position="85"/>
    </location>
</feature>
<dbReference type="GO" id="GO:0005802">
    <property type="term" value="C:trans-Golgi network"/>
    <property type="evidence" value="ECO:0007669"/>
    <property type="project" value="TreeGrafter"/>
</dbReference>
<evidence type="ECO:0000256" key="6">
    <source>
        <dbReference type="ARBA" id="ARBA00023136"/>
    </source>
</evidence>
<evidence type="ECO:0000256" key="3">
    <source>
        <dbReference type="ARBA" id="ARBA00022723"/>
    </source>
</evidence>
<comment type="subcellular location">
    <subcellularLocation>
        <location evidence="1">Membrane</location>
    </subcellularLocation>
</comment>
<dbReference type="SUPFAM" id="SSF81665">
    <property type="entry name" value="Calcium ATPase, transmembrane domain M"/>
    <property type="match status" value="1"/>
</dbReference>
<dbReference type="Pfam" id="PF00122">
    <property type="entry name" value="E1-E2_ATPase"/>
    <property type="match status" value="1"/>
</dbReference>
<dbReference type="GO" id="GO:0060003">
    <property type="term" value="P:copper ion export"/>
    <property type="evidence" value="ECO:0007669"/>
    <property type="project" value="TreeGrafter"/>
</dbReference>
<keyword evidence="6 7" id="KW-0472">Membrane</keyword>
<keyword evidence="3" id="KW-0479">Metal-binding</keyword>
<dbReference type="SUPFAM" id="SSF81653">
    <property type="entry name" value="Calcium ATPase, transduction domain A"/>
    <property type="match status" value="1"/>
</dbReference>
<dbReference type="OrthoDB" id="1675576at2759"/>
<gene>
    <name evidence="9" type="ORF">DIATSA_LOCUS11969</name>
</gene>
<accession>A0A9N9WGZ3</accession>
<dbReference type="InterPro" id="IPR059000">
    <property type="entry name" value="ATPase_P-type_domA"/>
</dbReference>
<evidence type="ECO:0000259" key="8">
    <source>
        <dbReference type="Pfam" id="PF00122"/>
    </source>
</evidence>
<dbReference type="Gene3D" id="2.70.150.10">
    <property type="entry name" value="Calcium-transporting ATPase, cytoplasmic transduction domain A"/>
    <property type="match status" value="1"/>
</dbReference>
<evidence type="ECO:0000256" key="1">
    <source>
        <dbReference type="ARBA" id="ARBA00004370"/>
    </source>
</evidence>
<reference evidence="9" key="2">
    <citation type="submission" date="2022-10" db="EMBL/GenBank/DDBJ databases">
        <authorList>
            <consortium name="ENA_rothamsted_submissions"/>
            <consortium name="culmorum"/>
            <person name="King R."/>
        </authorList>
    </citation>
    <scope>NUCLEOTIDE SEQUENCE</scope>
</reference>
<evidence type="ECO:0000256" key="5">
    <source>
        <dbReference type="ARBA" id="ARBA00022989"/>
    </source>
</evidence>
<keyword evidence="5 7" id="KW-1133">Transmembrane helix</keyword>
<dbReference type="AlphaFoldDB" id="A0A9N9WGZ3"/>
<keyword evidence="10" id="KW-1185">Reference proteome</keyword>
<dbReference type="InterPro" id="IPR023298">
    <property type="entry name" value="ATPase_P-typ_TM_dom_sf"/>
</dbReference>